<feature type="region of interest" description="Disordered" evidence="5">
    <location>
        <begin position="1"/>
        <end position="24"/>
    </location>
</feature>
<dbReference type="Pfam" id="PF00535">
    <property type="entry name" value="Glycos_transf_2"/>
    <property type="match status" value="1"/>
</dbReference>
<dbReference type="InterPro" id="IPR001173">
    <property type="entry name" value="Glyco_trans_2-like"/>
</dbReference>
<dbReference type="InterPro" id="IPR029044">
    <property type="entry name" value="Nucleotide-diphossugar_trans"/>
</dbReference>
<keyword evidence="9" id="KW-1185">Reference proteome</keyword>
<dbReference type="PANTHER" id="PTHR43179:SF12">
    <property type="entry name" value="GALACTOFURANOSYLTRANSFERASE GLFT2"/>
    <property type="match status" value="1"/>
</dbReference>
<dbReference type="SUPFAM" id="SSF53448">
    <property type="entry name" value="Nucleotide-diphospho-sugar transferases"/>
    <property type="match status" value="1"/>
</dbReference>
<dbReference type="Pfam" id="PF13692">
    <property type="entry name" value="Glyco_trans_1_4"/>
    <property type="match status" value="1"/>
</dbReference>
<evidence type="ECO:0000256" key="1">
    <source>
        <dbReference type="ARBA" id="ARBA00004776"/>
    </source>
</evidence>
<comment type="caution">
    <text evidence="8">The sequence shown here is derived from an EMBL/GenBank/DDBJ whole genome shotgun (WGS) entry which is preliminary data.</text>
</comment>
<feature type="domain" description="Glycosyltransferase 2-like" evidence="6">
    <location>
        <begin position="30"/>
        <end position="149"/>
    </location>
</feature>
<dbReference type="EMBL" id="BAAALM010000011">
    <property type="protein sequence ID" value="GAA1209349.1"/>
    <property type="molecule type" value="Genomic_DNA"/>
</dbReference>
<dbReference type="Pfam" id="PF13632">
    <property type="entry name" value="Glyco_trans_2_3"/>
    <property type="match status" value="1"/>
</dbReference>
<reference evidence="8 9" key="1">
    <citation type="journal article" date="2019" name="Int. J. Syst. Evol. Microbiol.">
        <title>The Global Catalogue of Microorganisms (GCM) 10K type strain sequencing project: providing services to taxonomists for standard genome sequencing and annotation.</title>
        <authorList>
            <consortium name="The Broad Institute Genomics Platform"/>
            <consortium name="The Broad Institute Genome Sequencing Center for Infectious Disease"/>
            <person name="Wu L."/>
            <person name="Ma J."/>
        </authorList>
    </citation>
    <scope>NUCLEOTIDE SEQUENCE [LARGE SCALE GENOMIC DNA]</scope>
    <source>
        <strain evidence="8 9">JCM 13022</strain>
    </source>
</reference>
<comment type="similarity">
    <text evidence="2">Belongs to the glycosyltransferase 2 family.</text>
</comment>
<organism evidence="8 9">
    <name type="scientific">Prauserella alba</name>
    <dbReference type="NCBI Taxonomy" id="176898"/>
    <lineage>
        <taxon>Bacteria</taxon>
        <taxon>Bacillati</taxon>
        <taxon>Actinomycetota</taxon>
        <taxon>Actinomycetes</taxon>
        <taxon>Pseudonocardiales</taxon>
        <taxon>Pseudonocardiaceae</taxon>
        <taxon>Prauserella</taxon>
    </lineage>
</organism>
<dbReference type="Gene3D" id="3.90.550.10">
    <property type="entry name" value="Spore Coat Polysaccharide Biosynthesis Protein SpsA, Chain A"/>
    <property type="match status" value="1"/>
</dbReference>
<comment type="pathway">
    <text evidence="1">Cell wall biogenesis; cell wall polysaccharide biosynthesis.</text>
</comment>
<keyword evidence="4" id="KW-0808">Transferase</keyword>
<evidence type="ECO:0000256" key="5">
    <source>
        <dbReference type="SAM" id="MobiDB-lite"/>
    </source>
</evidence>
<evidence type="ECO:0000259" key="6">
    <source>
        <dbReference type="Pfam" id="PF00535"/>
    </source>
</evidence>
<keyword evidence="3" id="KW-0328">Glycosyltransferase</keyword>
<evidence type="ECO:0000313" key="9">
    <source>
        <dbReference type="Proteomes" id="UP001500467"/>
    </source>
</evidence>
<evidence type="ECO:0000256" key="3">
    <source>
        <dbReference type="ARBA" id="ARBA00022676"/>
    </source>
</evidence>
<evidence type="ECO:0000259" key="7">
    <source>
        <dbReference type="Pfam" id="PF13632"/>
    </source>
</evidence>
<evidence type="ECO:0000256" key="4">
    <source>
        <dbReference type="ARBA" id="ARBA00022679"/>
    </source>
</evidence>
<protein>
    <submittedName>
        <fullName evidence="8">Glycosyltransferase</fullName>
    </submittedName>
</protein>
<sequence length="855" mass="93630">MPQQDPATQHDPATMHGPPARHDPAVPLVSVVVVNYRGADDTIACLRALAEHDYPNLEVICVDNASGGDDVARIRDAVPGVRLVTSETNRGFAGGCNLGAREANGTVLALLNNDARPAPGWAGNAVATLRAEPAVGAVASKVLDWDGTGTDFVDAGLTWFGMGYKPRAGGPIADVPRAEHEVAKDVLFATGSAMFVRASVFAELGGFDERFFMFYEDVDLGWRLNLRGWRVRYVPESLTYHRHHATMSEVDSPDGGRETFLLERNALAALYKNASTETLSAALPAALALTVRRATARGELDPTQLDLEHGTGPADTAPVPVPRSTLAGVLAIDQFVEQLPSLAQSRAAEQAARVRTDADLLPLLRNALEPAYPLPRYLTAHDILVEAFGIEQAFGTRRKVLVLTGDAITERMAGPAIRAWNIAEVLSGEHDVRLVTVNPLAEPPPAPFPVSAARRRDLSEPVAWADVVILQGHVLEMAPALQSEYAHKIVVCDLYDPMHLELLEQTKDVPDDRRAADLDGVTRVLDAQLQRGDFFLCASERQRHLWLGHLAATGRLTPRLYDADPTTQSLLSVVPFGLSARPPQRTGAGLRASLGLSESDRVVLWAGGVYSWFDPLTLVRAVERLSDRRGDARLVFLGMKHPNPEVTEMDIGAQTMRLSDSLGLTGKHVFFNQEWVAYDDRQNWLLDADCGVTTHFEHIETTFAFRTRVLDYLWAGLPIITTDGDAFADLVRRERLGIVVPAEDTEALADALEKCLYDTDFADGCRERMAAVAERYTWQNVLDPLVRFVRDPRPAADRLAGAADLTSEPPLNRVQKLRRDVALVKEYLSDGGPGELTRRAAGRVRKIVRTRLRRG</sequence>
<accession>A0ABN1VHK6</accession>
<dbReference type="Proteomes" id="UP001500467">
    <property type="component" value="Unassembled WGS sequence"/>
</dbReference>
<dbReference type="Gene3D" id="3.40.50.2000">
    <property type="entry name" value="Glycogen Phosphorylase B"/>
    <property type="match status" value="1"/>
</dbReference>
<dbReference type="PANTHER" id="PTHR43179">
    <property type="entry name" value="RHAMNOSYLTRANSFERASE WBBL"/>
    <property type="match status" value="1"/>
</dbReference>
<dbReference type="CDD" id="cd03801">
    <property type="entry name" value="GT4_PimA-like"/>
    <property type="match status" value="1"/>
</dbReference>
<evidence type="ECO:0000256" key="2">
    <source>
        <dbReference type="ARBA" id="ARBA00006739"/>
    </source>
</evidence>
<dbReference type="SUPFAM" id="SSF53756">
    <property type="entry name" value="UDP-Glycosyltransferase/glycogen phosphorylase"/>
    <property type="match status" value="1"/>
</dbReference>
<dbReference type="CDD" id="cd04186">
    <property type="entry name" value="GT_2_like_c"/>
    <property type="match status" value="1"/>
</dbReference>
<gene>
    <name evidence="8" type="ORF">GCM10009675_31920</name>
</gene>
<feature type="domain" description="Glycosyltransferase 2-like" evidence="7">
    <location>
        <begin position="183"/>
        <end position="247"/>
    </location>
</feature>
<name>A0ABN1VHK6_9PSEU</name>
<proteinExistence type="inferred from homology"/>
<evidence type="ECO:0000313" key="8">
    <source>
        <dbReference type="EMBL" id="GAA1209349.1"/>
    </source>
</evidence>